<proteinExistence type="predicted"/>
<dbReference type="EMBL" id="LAZR01053394">
    <property type="protein sequence ID" value="KKK80843.1"/>
    <property type="molecule type" value="Genomic_DNA"/>
</dbReference>
<dbReference type="PANTHER" id="PTHR11472">
    <property type="entry name" value="DNA REPAIR DEAD HELICASE RAD3/XP-D SUBFAMILY MEMBER"/>
    <property type="match status" value="1"/>
</dbReference>
<comment type="caution">
    <text evidence="2">The sequence shown here is derived from an EMBL/GenBank/DDBJ whole genome shotgun (WGS) entry which is preliminary data.</text>
</comment>
<dbReference type="GO" id="GO:0006139">
    <property type="term" value="P:nucleobase-containing compound metabolic process"/>
    <property type="evidence" value="ECO:0007669"/>
    <property type="project" value="InterPro"/>
</dbReference>
<dbReference type="InterPro" id="IPR006555">
    <property type="entry name" value="ATP-dep_Helicase_C"/>
</dbReference>
<dbReference type="Pfam" id="PF13307">
    <property type="entry name" value="Helicase_C_2"/>
    <property type="match status" value="1"/>
</dbReference>
<dbReference type="GO" id="GO:0003676">
    <property type="term" value="F:nucleic acid binding"/>
    <property type="evidence" value="ECO:0007669"/>
    <property type="project" value="InterPro"/>
</dbReference>
<dbReference type="GO" id="GO:0005524">
    <property type="term" value="F:ATP binding"/>
    <property type="evidence" value="ECO:0007669"/>
    <property type="project" value="InterPro"/>
</dbReference>
<organism evidence="2">
    <name type="scientific">marine sediment metagenome</name>
    <dbReference type="NCBI Taxonomy" id="412755"/>
    <lineage>
        <taxon>unclassified sequences</taxon>
        <taxon>metagenomes</taxon>
        <taxon>ecological metagenomes</taxon>
    </lineage>
</organism>
<gene>
    <name evidence="2" type="ORF">LCGC14_2819460</name>
</gene>
<dbReference type="InterPro" id="IPR027417">
    <property type="entry name" value="P-loop_NTPase"/>
</dbReference>
<dbReference type="PANTHER" id="PTHR11472:SF34">
    <property type="entry name" value="REGULATOR OF TELOMERE ELONGATION HELICASE 1"/>
    <property type="match status" value="1"/>
</dbReference>
<sequence length="236" mass="27058">PGVLWKHAKKVLGMSATILDPKQVAVNTGLNFENRTYDYKQMASPFPKENRPVYYEPCANVVNKQMDVALPILAKALQGIMDKHPDEKILVHTVSYKIRDYLLKRIPSTRFITHASTDRASKLETFKKSDKPLVLVSPSMDRGVDLPEEECRVVVICKMPYPDLGDTQISRRIHSSKDGDNWYAHKTVSSVVQMAGRGVRSEEDYAVTYILDKQFDRLYREHGNLFPKWFKQAVIM</sequence>
<evidence type="ECO:0000313" key="2">
    <source>
        <dbReference type="EMBL" id="KKK80843.1"/>
    </source>
</evidence>
<accession>A0A0F8YHF1</accession>
<dbReference type="Gene3D" id="3.40.50.300">
    <property type="entry name" value="P-loop containing nucleotide triphosphate hydrolases"/>
    <property type="match status" value="1"/>
</dbReference>
<protein>
    <recommendedName>
        <fullName evidence="1">ATP-dependent helicase C-terminal domain-containing protein</fullName>
    </recommendedName>
</protein>
<reference evidence="2" key="1">
    <citation type="journal article" date="2015" name="Nature">
        <title>Complex archaea that bridge the gap between prokaryotes and eukaryotes.</title>
        <authorList>
            <person name="Spang A."/>
            <person name="Saw J.H."/>
            <person name="Jorgensen S.L."/>
            <person name="Zaremba-Niedzwiedzka K."/>
            <person name="Martijn J."/>
            <person name="Lind A.E."/>
            <person name="van Eijk R."/>
            <person name="Schleper C."/>
            <person name="Guy L."/>
            <person name="Ettema T.J."/>
        </authorList>
    </citation>
    <scope>NUCLEOTIDE SEQUENCE</scope>
</reference>
<feature type="non-terminal residue" evidence="2">
    <location>
        <position position="1"/>
    </location>
</feature>
<dbReference type="GO" id="GO:0003678">
    <property type="term" value="F:DNA helicase activity"/>
    <property type="evidence" value="ECO:0007669"/>
    <property type="project" value="TreeGrafter"/>
</dbReference>
<dbReference type="SUPFAM" id="SSF52540">
    <property type="entry name" value="P-loop containing nucleoside triphosphate hydrolases"/>
    <property type="match status" value="1"/>
</dbReference>
<name>A0A0F8YHF1_9ZZZZ</name>
<dbReference type="InterPro" id="IPR045028">
    <property type="entry name" value="DinG/Rad3-like"/>
</dbReference>
<dbReference type="GO" id="GO:0016818">
    <property type="term" value="F:hydrolase activity, acting on acid anhydrides, in phosphorus-containing anhydrides"/>
    <property type="evidence" value="ECO:0007669"/>
    <property type="project" value="InterPro"/>
</dbReference>
<dbReference type="AlphaFoldDB" id="A0A0F8YHF1"/>
<dbReference type="SMART" id="SM00491">
    <property type="entry name" value="HELICc2"/>
    <property type="match status" value="1"/>
</dbReference>
<evidence type="ECO:0000259" key="1">
    <source>
        <dbReference type="SMART" id="SM00491"/>
    </source>
</evidence>
<feature type="domain" description="ATP-dependent helicase C-terminal" evidence="1">
    <location>
        <begin position="96"/>
        <end position="217"/>
    </location>
</feature>